<evidence type="ECO:0000313" key="8">
    <source>
        <dbReference type="Proteomes" id="UP000484858"/>
    </source>
</evidence>
<evidence type="ECO:0000256" key="3">
    <source>
        <dbReference type="ARBA" id="ARBA00022989"/>
    </source>
</evidence>
<protein>
    <recommendedName>
        <fullName evidence="6">O-antigen ligase-related domain-containing protein</fullName>
    </recommendedName>
</protein>
<dbReference type="Pfam" id="PF04932">
    <property type="entry name" value="Wzy_C"/>
    <property type="match status" value="1"/>
</dbReference>
<evidence type="ECO:0000256" key="4">
    <source>
        <dbReference type="ARBA" id="ARBA00023136"/>
    </source>
</evidence>
<evidence type="ECO:0000256" key="2">
    <source>
        <dbReference type="ARBA" id="ARBA00022692"/>
    </source>
</evidence>
<feature type="transmembrane region" description="Helical" evidence="5">
    <location>
        <begin position="382"/>
        <end position="400"/>
    </location>
</feature>
<feature type="transmembrane region" description="Helical" evidence="5">
    <location>
        <begin position="225"/>
        <end position="241"/>
    </location>
</feature>
<name>A0A829X2W8_GLUOY</name>
<dbReference type="GO" id="GO:0016020">
    <property type="term" value="C:membrane"/>
    <property type="evidence" value="ECO:0007669"/>
    <property type="project" value="UniProtKB-SubCell"/>
</dbReference>
<evidence type="ECO:0000256" key="5">
    <source>
        <dbReference type="SAM" id="Phobius"/>
    </source>
</evidence>
<dbReference type="EMBL" id="BARJ01000009">
    <property type="protein sequence ID" value="GEM17187.1"/>
    <property type="molecule type" value="Genomic_DNA"/>
</dbReference>
<dbReference type="Proteomes" id="UP000484858">
    <property type="component" value="Unassembled WGS sequence"/>
</dbReference>
<comment type="subcellular location">
    <subcellularLocation>
        <location evidence="1">Membrane</location>
        <topology evidence="1">Multi-pass membrane protein</topology>
    </subcellularLocation>
</comment>
<dbReference type="AlphaFoldDB" id="A0A829X2W8"/>
<feature type="transmembrane region" description="Helical" evidence="5">
    <location>
        <begin position="74"/>
        <end position="94"/>
    </location>
</feature>
<dbReference type="PANTHER" id="PTHR37422">
    <property type="entry name" value="TEICHURONIC ACID BIOSYNTHESIS PROTEIN TUAE"/>
    <property type="match status" value="1"/>
</dbReference>
<evidence type="ECO:0000313" key="7">
    <source>
        <dbReference type="EMBL" id="GEM17187.1"/>
    </source>
</evidence>
<keyword evidence="3 5" id="KW-1133">Transmembrane helix</keyword>
<gene>
    <name evidence="7" type="ORF">NBRC3293_1684</name>
</gene>
<keyword evidence="2 5" id="KW-0812">Transmembrane</keyword>
<dbReference type="InterPro" id="IPR051533">
    <property type="entry name" value="WaaL-like"/>
</dbReference>
<feature type="transmembrane region" description="Helical" evidence="5">
    <location>
        <begin position="130"/>
        <end position="151"/>
    </location>
</feature>
<feature type="transmembrane region" description="Helical" evidence="5">
    <location>
        <begin position="406"/>
        <end position="425"/>
    </location>
</feature>
<feature type="transmembrane region" description="Helical" evidence="5">
    <location>
        <begin position="175"/>
        <end position="194"/>
    </location>
</feature>
<organism evidence="7 8">
    <name type="scientific">Gluconobacter oxydans NBRC 3293</name>
    <dbReference type="NCBI Taxonomy" id="1315969"/>
    <lineage>
        <taxon>Bacteria</taxon>
        <taxon>Pseudomonadati</taxon>
        <taxon>Pseudomonadota</taxon>
        <taxon>Alphaproteobacteria</taxon>
        <taxon>Acetobacterales</taxon>
        <taxon>Acetobacteraceae</taxon>
        <taxon>Gluconobacter</taxon>
    </lineage>
</organism>
<dbReference type="PANTHER" id="PTHR37422:SF13">
    <property type="entry name" value="LIPOPOLYSACCHARIDE BIOSYNTHESIS PROTEIN PA4999-RELATED"/>
    <property type="match status" value="1"/>
</dbReference>
<evidence type="ECO:0000259" key="6">
    <source>
        <dbReference type="Pfam" id="PF04932"/>
    </source>
</evidence>
<keyword evidence="4 5" id="KW-0472">Membrane</keyword>
<feature type="transmembrane region" description="Helical" evidence="5">
    <location>
        <begin position="201"/>
        <end position="219"/>
    </location>
</feature>
<feature type="transmembrane region" description="Helical" evidence="5">
    <location>
        <begin position="350"/>
        <end position="370"/>
    </location>
</feature>
<comment type="caution">
    <text evidence="7">The sequence shown here is derived from an EMBL/GenBank/DDBJ whole genome shotgun (WGS) entry which is preliminary data.</text>
</comment>
<dbReference type="RefSeq" id="WP_254060668.1">
    <property type="nucleotide sequence ID" value="NZ_BARJ01000009.1"/>
</dbReference>
<feature type="domain" description="O-antigen ligase-related" evidence="6">
    <location>
        <begin position="210"/>
        <end position="366"/>
    </location>
</feature>
<evidence type="ECO:0000256" key="1">
    <source>
        <dbReference type="ARBA" id="ARBA00004141"/>
    </source>
</evidence>
<accession>A0A829X2W8</accession>
<feature type="transmembrane region" description="Helical" evidence="5">
    <location>
        <begin position="248"/>
        <end position="266"/>
    </location>
</feature>
<feature type="transmembrane region" description="Helical" evidence="5">
    <location>
        <begin position="100"/>
        <end position="121"/>
    </location>
</feature>
<sequence>MVAWQRETFHPRQMRFSPSVLTRIGRWAAVVLPLALTHVRVAGEADLDLLAVLLLLHSGLTGRRQGGWDWFREPWVVATFCWWGWQVLCTLWVAPGHGALIQSLLAIRFPLAAAALGCWVLKDALWRRRVLWLTCACGIYIALQMLIQAVFGRNLFGIPRFHDGTLTGPYAHPRAAAPLSRLILPLLMVGCAAAEGARSRLVRTLGLCAATVLAVGIMVLAGQRMPLALSLLGIGVCALLYRPMRPAALAAAAMLPVLVLVARVFSPGSFFHLVTLARQQLTHFGQSPYGEIYTHAVVMAQAHPWIGQGYDAYRHYCAVPSTFHGISGLSEAVPEQGWLSLCVQHPHNHYLQALVNAGLPGLVLFVLMIATWLKAIWPGRNGAAISIGLFAAVFIQEWPIASSSDFLNLPLSGWGFLLLGLALAYRTFQGGDGFQAGRDRPIS</sequence>
<dbReference type="InterPro" id="IPR007016">
    <property type="entry name" value="O-antigen_ligase-rel_domated"/>
</dbReference>
<proteinExistence type="predicted"/>
<reference evidence="7 8" key="1">
    <citation type="submission" date="2013-04" db="EMBL/GenBank/DDBJ databases">
        <title>Gluconobacter oxydans NBRC 3293 whole genome sequence.</title>
        <authorList>
            <person name="Matsutani M."/>
            <person name="Yakushi T."/>
            <person name="Matsushita K."/>
        </authorList>
    </citation>
    <scope>NUCLEOTIDE SEQUENCE [LARGE SCALE GENOMIC DNA]</scope>
    <source>
        <strain evidence="7 8">NBRC 3293</strain>
    </source>
</reference>